<dbReference type="Proteomes" id="UP001152320">
    <property type="component" value="Chromosome 13"/>
</dbReference>
<name>A0A9Q1H3J9_HOLLE</name>
<dbReference type="OrthoDB" id="6141102at2759"/>
<dbReference type="PANTHER" id="PTHR11405:SF53">
    <property type="entry name" value="CARBAMOYL-PHOSPHATE SYNTHASE [AMMONIA], MITOCHONDRIAL"/>
    <property type="match status" value="1"/>
</dbReference>
<evidence type="ECO:0000313" key="6">
    <source>
        <dbReference type="Proteomes" id="UP001152320"/>
    </source>
</evidence>
<evidence type="ECO:0000256" key="1">
    <source>
        <dbReference type="ARBA" id="ARBA00022598"/>
    </source>
</evidence>
<dbReference type="Gene3D" id="3.30.470.20">
    <property type="entry name" value="ATP-grasp fold, B domain"/>
    <property type="match status" value="1"/>
</dbReference>
<sequence>MLILSLGDSMLRKTTISCVPHLGIVGECNIQYALHPNSLEYCIIEVNARLSQSSALASKATGLWSMHCRKIQLKKDNSASHVYNYQPCDYPGKPCDSDCTCIMLQNFCEKYCQCSTEFS</sequence>
<accession>A0A9Q1H3J9</accession>
<keyword evidence="1" id="KW-0436">Ligase</keyword>
<keyword evidence="2" id="KW-0547">Nucleotide-binding</keyword>
<dbReference type="SUPFAM" id="SSF56059">
    <property type="entry name" value="Glutathione synthetase ATP-binding domain-like"/>
    <property type="match status" value="1"/>
</dbReference>
<keyword evidence="6" id="KW-1185">Reference proteome</keyword>
<dbReference type="PANTHER" id="PTHR11405">
    <property type="entry name" value="CARBAMOYLTRANSFERASE FAMILY MEMBER"/>
    <property type="match status" value="1"/>
</dbReference>
<organism evidence="5 6">
    <name type="scientific">Holothuria leucospilota</name>
    <name type="common">Black long sea cucumber</name>
    <name type="synonym">Mertensiothuria leucospilota</name>
    <dbReference type="NCBI Taxonomy" id="206669"/>
    <lineage>
        <taxon>Eukaryota</taxon>
        <taxon>Metazoa</taxon>
        <taxon>Echinodermata</taxon>
        <taxon>Eleutherozoa</taxon>
        <taxon>Echinozoa</taxon>
        <taxon>Holothuroidea</taxon>
        <taxon>Aspidochirotacea</taxon>
        <taxon>Aspidochirotida</taxon>
        <taxon>Holothuriidae</taxon>
        <taxon>Holothuria</taxon>
    </lineage>
</organism>
<dbReference type="GO" id="GO:0004088">
    <property type="term" value="F:carbamoyl-phosphate synthase (glutamine-hydrolyzing) activity"/>
    <property type="evidence" value="ECO:0007669"/>
    <property type="project" value="TreeGrafter"/>
</dbReference>
<evidence type="ECO:0000259" key="4">
    <source>
        <dbReference type="PROSITE" id="PS51633"/>
    </source>
</evidence>
<dbReference type="GO" id="GO:0005524">
    <property type="term" value="F:ATP binding"/>
    <property type="evidence" value="ECO:0007669"/>
    <property type="project" value="UniProtKB-KW"/>
</dbReference>
<gene>
    <name evidence="5" type="ORF">HOLleu_27526</name>
</gene>
<dbReference type="InterPro" id="IPR026489">
    <property type="entry name" value="CXC_dom"/>
</dbReference>
<dbReference type="AlphaFoldDB" id="A0A9Q1H3J9"/>
<evidence type="ECO:0000256" key="3">
    <source>
        <dbReference type="ARBA" id="ARBA00022840"/>
    </source>
</evidence>
<keyword evidence="3" id="KW-0067">ATP-binding</keyword>
<reference evidence="5" key="1">
    <citation type="submission" date="2021-10" db="EMBL/GenBank/DDBJ databases">
        <title>Tropical sea cucumber genome reveals ecological adaptation and Cuvierian tubules defense mechanism.</title>
        <authorList>
            <person name="Chen T."/>
        </authorList>
    </citation>
    <scope>NUCLEOTIDE SEQUENCE</scope>
    <source>
        <strain evidence="5">Nanhai2018</strain>
        <tissue evidence="5">Muscle</tissue>
    </source>
</reference>
<proteinExistence type="predicted"/>
<comment type="caution">
    <text evidence="5">The sequence shown here is derived from an EMBL/GenBank/DDBJ whole genome shotgun (WGS) entry which is preliminary data.</text>
</comment>
<evidence type="ECO:0000256" key="2">
    <source>
        <dbReference type="ARBA" id="ARBA00022741"/>
    </source>
</evidence>
<dbReference type="Pfam" id="PF02786">
    <property type="entry name" value="CPSase_L_D2"/>
    <property type="match status" value="1"/>
</dbReference>
<dbReference type="InterPro" id="IPR005479">
    <property type="entry name" value="CPAse_ATP-bd"/>
</dbReference>
<protein>
    <submittedName>
        <fullName evidence="5">Histone-lysine N-methyltransferase EZH2</fullName>
    </submittedName>
</protein>
<dbReference type="GO" id="GO:0006541">
    <property type="term" value="P:glutamine metabolic process"/>
    <property type="evidence" value="ECO:0007669"/>
    <property type="project" value="TreeGrafter"/>
</dbReference>
<evidence type="ECO:0000313" key="5">
    <source>
        <dbReference type="EMBL" id="KAJ8030961.1"/>
    </source>
</evidence>
<dbReference type="PROSITE" id="PS51633">
    <property type="entry name" value="CXC"/>
    <property type="match status" value="1"/>
</dbReference>
<dbReference type="EMBL" id="JAIZAY010000013">
    <property type="protein sequence ID" value="KAJ8030961.1"/>
    <property type="molecule type" value="Genomic_DNA"/>
</dbReference>
<dbReference type="PROSITE" id="PS00867">
    <property type="entry name" value="CPSASE_2"/>
    <property type="match status" value="1"/>
</dbReference>
<feature type="domain" description="CXC" evidence="4">
    <location>
        <begin position="68"/>
        <end position="119"/>
    </location>
</feature>
<dbReference type="GO" id="GO:0005737">
    <property type="term" value="C:cytoplasm"/>
    <property type="evidence" value="ECO:0007669"/>
    <property type="project" value="TreeGrafter"/>
</dbReference>